<evidence type="ECO:0008006" key="3">
    <source>
        <dbReference type="Google" id="ProtNLM"/>
    </source>
</evidence>
<evidence type="ECO:0000313" key="2">
    <source>
        <dbReference type="Proteomes" id="UP001273505"/>
    </source>
</evidence>
<reference evidence="1 2" key="1">
    <citation type="submission" date="2023-11" db="EMBL/GenBank/DDBJ databases">
        <title>Gilvimarinus fulvus sp. nov., isolated from the surface of Kelp.</title>
        <authorList>
            <person name="Sun Y.Y."/>
            <person name="Gong Y."/>
            <person name="Du Z.J."/>
        </authorList>
    </citation>
    <scope>NUCLEOTIDE SEQUENCE [LARGE SCALE GENOMIC DNA]</scope>
    <source>
        <strain evidence="1 2">SDUM040013</strain>
    </source>
</reference>
<comment type="caution">
    <text evidence="1">The sequence shown here is derived from an EMBL/GenBank/DDBJ whole genome shotgun (WGS) entry which is preliminary data.</text>
</comment>
<proteinExistence type="predicted"/>
<organism evidence="1 2">
    <name type="scientific">Gilvimarinus gilvus</name>
    <dbReference type="NCBI Taxonomy" id="3058038"/>
    <lineage>
        <taxon>Bacteria</taxon>
        <taxon>Pseudomonadati</taxon>
        <taxon>Pseudomonadota</taxon>
        <taxon>Gammaproteobacteria</taxon>
        <taxon>Cellvibrionales</taxon>
        <taxon>Cellvibrionaceae</taxon>
        <taxon>Gilvimarinus</taxon>
    </lineage>
</organism>
<accession>A0ABU4S099</accession>
<name>A0ABU4S099_9GAMM</name>
<keyword evidence="2" id="KW-1185">Reference proteome</keyword>
<dbReference type="EMBL" id="JAXAFO010000017">
    <property type="protein sequence ID" value="MDX6849936.1"/>
    <property type="molecule type" value="Genomic_DNA"/>
</dbReference>
<evidence type="ECO:0000313" key="1">
    <source>
        <dbReference type="EMBL" id="MDX6849936.1"/>
    </source>
</evidence>
<dbReference type="Proteomes" id="UP001273505">
    <property type="component" value="Unassembled WGS sequence"/>
</dbReference>
<sequence length="540" mass="60549">MLNFKIILVLLFGLGVLSQSALSGEYHDQYSIRLLGGFNSRMPSEDLANSGCYQIEVALPGEKTRLLTPDDVDRINNTVGKTPPQVRFVDISEISTNEKLYEALGLSITAAAKFGFGKGSLSTEIERTSSVLDQTLIYHLGAIAEFPVEHLGNRPIKLSKNGKFVLDLAIEKGNPEVFYAACGTHVVTSVTRGARASLLYQFFAYHSSLKEKLKSSVDASFKTYSGSIDYQKEAHRVSDRIDFELKARVVGGGVADDQELYDLIELDPGDLKGAKAILSNEAKSFARKNSKIIDFNTRSVTTLPEFISAFGVQPIVYQGEDVLRRLYDLFVSAKYNEDLADKILDLNSSDGVFSDIENTLESKAQMYFIKQKEVMAAGQKCIAEGICQLPFRRLRNIEPQEYIEKFIIFRGWNKEALFVPDRNHQAYNFKGRIRLSAVLRPTFPEFVKSVEFQVGDEILSYDVSDTILLSSSGKNMKILAYEDSDFPWRWCEWNAPRKCQNNSVKDAESRLPLLFDGSRTMKMTAVLLNGKSIEVELPNE</sequence>
<dbReference type="RefSeq" id="WP_302721826.1">
    <property type="nucleotide sequence ID" value="NZ_JAULRU010000418.1"/>
</dbReference>
<gene>
    <name evidence="1" type="ORF">SCD92_11245</name>
</gene>
<protein>
    <recommendedName>
        <fullName evidence="3">MACPF domain-containing protein</fullName>
    </recommendedName>
</protein>